<dbReference type="GO" id="GO:0005524">
    <property type="term" value="F:ATP binding"/>
    <property type="evidence" value="ECO:0007669"/>
    <property type="project" value="UniProtKB-KW"/>
</dbReference>
<sequence length="616" mass="64653">MSAPAAARPSAANPNQLPIADRAEVNKTVGRLFRRHRGQLSGVAVLHTLAALAGLVGPFVLGRIIDQVAAGTTIGAVDQLALVLLGAVLAQSVITRYAQRLSMVFGERVFADLREEFMDAVTRLPLSTVEKAGTGDLVARTTNDVNKLQHAVRFGVPRVLVCVVTIVLTLVASFLASPLVALGLLTGAPLIAVATRWYLKRATPGYLRESAAYATINGSITEAVEGARTTDALHLGARIRRRIDRDLREAFDAESYTLGLRLRLIPSLDAAVAIAPIVVILWGGWLVSQDLVTVGTVATIAMYGHQMGGPVFDLVFWLDELQVAAVALARVVGVGLVGPDRVAGAAVPASEDVRAHAVRYAYREGHDVLHGIDLDLAPGERLAVVGPSGAGKSTLGRMLAGIHPPTGGSVTVGGVPLVELPLEDLRGHVALVTQEHHVFVGSLAENLRLADTSASDDALWDALGAVDARDWVAALPDGLATEVGSGGFTLSPAQAQQVALARLVLLDPHTLVLDEATSLLDPRAARHLERSLNAVLTGRTVVAIAHRLHTAHDADRVAVVDGGRITEIGPHDELVAAGGDYAKLWHSWQHECVVSTGSTAGGRACRDLSPGRPAGG</sequence>
<dbReference type="SUPFAM" id="SSF90123">
    <property type="entry name" value="ABC transporter transmembrane region"/>
    <property type="match status" value="1"/>
</dbReference>
<dbReference type="InterPro" id="IPR011527">
    <property type="entry name" value="ABC1_TM_dom"/>
</dbReference>
<proteinExistence type="predicted"/>
<dbReference type="PANTHER" id="PTHR43394">
    <property type="entry name" value="ATP-DEPENDENT PERMEASE MDL1, MITOCHONDRIAL"/>
    <property type="match status" value="1"/>
</dbReference>
<feature type="transmembrane region" description="Helical" evidence="7">
    <location>
        <begin position="80"/>
        <end position="98"/>
    </location>
</feature>
<evidence type="ECO:0000313" key="10">
    <source>
        <dbReference type="EMBL" id="GAA1714687.1"/>
    </source>
</evidence>
<evidence type="ECO:0000256" key="2">
    <source>
        <dbReference type="ARBA" id="ARBA00022692"/>
    </source>
</evidence>
<feature type="transmembrane region" description="Helical" evidence="7">
    <location>
        <begin position="40"/>
        <end position="60"/>
    </location>
</feature>
<evidence type="ECO:0000259" key="8">
    <source>
        <dbReference type="PROSITE" id="PS50893"/>
    </source>
</evidence>
<name>A0ABN2IZ82_9MICO</name>
<dbReference type="Pfam" id="PF00664">
    <property type="entry name" value="ABC_membrane"/>
    <property type="match status" value="1"/>
</dbReference>
<evidence type="ECO:0000256" key="7">
    <source>
        <dbReference type="SAM" id="Phobius"/>
    </source>
</evidence>
<feature type="domain" description="ABC transmembrane type-1" evidence="9">
    <location>
        <begin position="42"/>
        <end position="322"/>
    </location>
</feature>
<dbReference type="Gene3D" id="1.20.1560.10">
    <property type="entry name" value="ABC transporter type 1, transmembrane domain"/>
    <property type="match status" value="1"/>
</dbReference>
<evidence type="ECO:0000259" key="9">
    <source>
        <dbReference type="PROSITE" id="PS50929"/>
    </source>
</evidence>
<dbReference type="CDD" id="cd07346">
    <property type="entry name" value="ABC_6TM_exporters"/>
    <property type="match status" value="1"/>
</dbReference>
<feature type="domain" description="ABC transporter" evidence="8">
    <location>
        <begin position="353"/>
        <end position="587"/>
    </location>
</feature>
<keyword evidence="4 10" id="KW-0067">ATP-binding</keyword>
<dbReference type="Proteomes" id="UP001501138">
    <property type="component" value="Unassembled WGS sequence"/>
</dbReference>
<dbReference type="SMART" id="SM00382">
    <property type="entry name" value="AAA"/>
    <property type="match status" value="1"/>
</dbReference>
<comment type="caution">
    <text evidence="10">The sequence shown here is derived from an EMBL/GenBank/DDBJ whole genome shotgun (WGS) entry which is preliminary data.</text>
</comment>
<dbReference type="PROSITE" id="PS50893">
    <property type="entry name" value="ABC_TRANSPORTER_2"/>
    <property type="match status" value="1"/>
</dbReference>
<feature type="transmembrane region" description="Helical" evidence="7">
    <location>
        <begin position="181"/>
        <end position="199"/>
    </location>
</feature>
<dbReference type="InterPro" id="IPR003439">
    <property type="entry name" value="ABC_transporter-like_ATP-bd"/>
</dbReference>
<feature type="transmembrane region" description="Helical" evidence="7">
    <location>
        <begin position="268"/>
        <end position="287"/>
    </location>
</feature>
<reference evidence="10 11" key="1">
    <citation type="journal article" date="2019" name="Int. J. Syst. Evol. Microbiol.">
        <title>The Global Catalogue of Microorganisms (GCM) 10K type strain sequencing project: providing services to taxonomists for standard genome sequencing and annotation.</title>
        <authorList>
            <consortium name="The Broad Institute Genomics Platform"/>
            <consortium name="The Broad Institute Genome Sequencing Center for Infectious Disease"/>
            <person name="Wu L."/>
            <person name="Ma J."/>
        </authorList>
    </citation>
    <scope>NUCLEOTIDE SEQUENCE [LARGE SCALE GENOMIC DNA]</scope>
    <source>
        <strain evidence="10 11">JCM 15589</strain>
    </source>
</reference>
<feature type="transmembrane region" description="Helical" evidence="7">
    <location>
        <begin position="156"/>
        <end position="175"/>
    </location>
</feature>
<dbReference type="Gene3D" id="3.40.50.300">
    <property type="entry name" value="P-loop containing nucleotide triphosphate hydrolases"/>
    <property type="match status" value="1"/>
</dbReference>
<protein>
    <submittedName>
        <fullName evidence="10">ABC transporter ATP-binding protein</fullName>
    </submittedName>
</protein>
<dbReference type="InterPro" id="IPR027417">
    <property type="entry name" value="P-loop_NTPase"/>
</dbReference>
<dbReference type="PROSITE" id="PS50929">
    <property type="entry name" value="ABC_TM1F"/>
    <property type="match status" value="1"/>
</dbReference>
<dbReference type="InterPro" id="IPR003593">
    <property type="entry name" value="AAA+_ATPase"/>
</dbReference>
<accession>A0ABN2IZ82</accession>
<keyword evidence="11" id="KW-1185">Reference proteome</keyword>
<dbReference type="SUPFAM" id="SSF52540">
    <property type="entry name" value="P-loop containing nucleoside triphosphate hydrolases"/>
    <property type="match status" value="1"/>
</dbReference>
<comment type="subcellular location">
    <subcellularLocation>
        <location evidence="1">Cell membrane</location>
        <topology evidence="1">Multi-pass membrane protein</topology>
    </subcellularLocation>
</comment>
<dbReference type="EMBL" id="BAAAPM010000003">
    <property type="protein sequence ID" value="GAA1714687.1"/>
    <property type="molecule type" value="Genomic_DNA"/>
</dbReference>
<dbReference type="Pfam" id="PF00005">
    <property type="entry name" value="ABC_tran"/>
    <property type="match status" value="1"/>
</dbReference>
<evidence type="ECO:0000256" key="4">
    <source>
        <dbReference type="ARBA" id="ARBA00022840"/>
    </source>
</evidence>
<keyword evidence="5 7" id="KW-1133">Transmembrane helix</keyword>
<evidence type="ECO:0000256" key="3">
    <source>
        <dbReference type="ARBA" id="ARBA00022741"/>
    </source>
</evidence>
<keyword evidence="2 7" id="KW-0812">Transmembrane</keyword>
<keyword evidence="6 7" id="KW-0472">Membrane</keyword>
<evidence type="ECO:0000313" key="11">
    <source>
        <dbReference type="Proteomes" id="UP001501138"/>
    </source>
</evidence>
<evidence type="ECO:0000256" key="5">
    <source>
        <dbReference type="ARBA" id="ARBA00022989"/>
    </source>
</evidence>
<evidence type="ECO:0000256" key="1">
    <source>
        <dbReference type="ARBA" id="ARBA00004651"/>
    </source>
</evidence>
<gene>
    <name evidence="10" type="ORF">GCM10009809_08570</name>
</gene>
<dbReference type="RefSeq" id="WP_344246012.1">
    <property type="nucleotide sequence ID" value="NZ_BAAAPM010000003.1"/>
</dbReference>
<organism evidence="10 11">
    <name type="scientific">Isoptericola hypogeus</name>
    <dbReference type="NCBI Taxonomy" id="300179"/>
    <lineage>
        <taxon>Bacteria</taxon>
        <taxon>Bacillati</taxon>
        <taxon>Actinomycetota</taxon>
        <taxon>Actinomycetes</taxon>
        <taxon>Micrococcales</taxon>
        <taxon>Promicromonosporaceae</taxon>
        <taxon>Isoptericola</taxon>
    </lineage>
</organism>
<dbReference type="InterPro" id="IPR036640">
    <property type="entry name" value="ABC1_TM_sf"/>
</dbReference>
<dbReference type="InterPro" id="IPR039421">
    <property type="entry name" value="Type_1_exporter"/>
</dbReference>
<evidence type="ECO:0000256" key="6">
    <source>
        <dbReference type="ARBA" id="ARBA00023136"/>
    </source>
</evidence>
<keyword evidence="3" id="KW-0547">Nucleotide-binding</keyword>
<dbReference type="PANTHER" id="PTHR43394:SF1">
    <property type="entry name" value="ATP-BINDING CASSETTE SUB-FAMILY B MEMBER 10, MITOCHONDRIAL"/>
    <property type="match status" value="1"/>
</dbReference>